<keyword evidence="3 12" id="KW-0813">Transport</keyword>
<evidence type="ECO:0000256" key="10">
    <source>
        <dbReference type="ARBA" id="ARBA00023136"/>
    </source>
</evidence>
<evidence type="ECO:0000256" key="4">
    <source>
        <dbReference type="ARBA" id="ARBA00022475"/>
    </source>
</evidence>
<dbReference type="PROSITE" id="PS51013">
    <property type="entry name" value="PANNEXIN"/>
    <property type="match status" value="1"/>
</dbReference>
<comment type="similarity">
    <text evidence="12">Belongs to the pannexin family.</text>
</comment>
<accession>A0A8R1UJC3</accession>
<reference evidence="13" key="2">
    <citation type="submission" date="2022-06" db="UniProtKB">
        <authorList>
            <consortium name="EnsemblMetazoa"/>
        </authorList>
    </citation>
    <scope>IDENTIFICATION</scope>
    <source>
        <strain evidence="13">PS312</strain>
    </source>
</reference>
<evidence type="ECO:0000313" key="13">
    <source>
        <dbReference type="EnsemblMetazoa" id="PPA33676.1"/>
    </source>
</evidence>
<evidence type="ECO:0000256" key="12">
    <source>
        <dbReference type="RuleBase" id="RU010713"/>
    </source>
</evidence>
<dbReference type="GO" id="GO:0005243">
    <property type="term" value="F:gap junction channel activity"/>
    <property type="evidence" value="ECO:0000318"/>
    <property type="project" value="GO_Central"/>
</dbReference>
<keyword evidence="9 12" id="KW-0406">Ion transport</keyword>
<dbReference type="EnsemblMetazoa" id="PPA33676.1">
    <property type="protein sequence ID" value="PPA33676.1"/>
    <property type="gene ID" value="WBGene00272045"/>
</dbReference>
<reference evidence="14" key="1">
    <citation type="journal article" date="2008" name="Nat. Genet.">
        <title>The Pristionchus pacificus genome provides a unique perspective on nematode lifestyle and parasitism.</title>
        <authorList>
            <person name="Dieterich C."/>
            <person name="Clifton S.W."/>
            <person name="Schuster L.N."/>
            <person name="Chinwalla A."/>
            <person name="Delehaunty K."/>
            <person name="Dinkelacker I."/>
            <person name="Fulton L."/>
            <person name="Fulton R."/>
            <person name="Godfrey J."/>
            <person name="Minx P."/>
            <person name="Mitreva M."/>
            <person name="Roeseler W."/>
            <person name="Tian H."/>
            <person name="Witte H."/>
            <person name="Yang S.P."/>
            <person name="Wilson R.K."/>
            <person name="Sommer R.J."/>
        </authorList>
    </citation>
    <scope>NUCLEOTIDE SEQUENCE [LARGE SCALE GENOMIC DNA]</scope>
    <source>
        <strain evidence="14">PS312</strain>
    </source>
</reference>
<keyword evidence="10 12" id="KW-0472">Membrane</keyword>
<keyword evidence="4" id="KW-1003">Cell membrane</keyword>
<dbReference type="PRINTS" id="PR01262">
    <property type="entry name" value="INNEXIN"/>
</dbReference>
<keyword evidence="11 12" id="KW-0407">Ion channel</keyword>
<keyword evidence="8 12" id="KW-1133">Transmembrane helix</keyword>
<evidence type="ECO:0000256" key="5">
    <source>
        <dbReference type="ARBA" id="ARBA00022692"/>
    </source>
</evidence>
<proteinExistence type="inferred from homology"/>
<dbReference type="AlphaFoldDB" id="A0A2A6BMX2"/>
<evidence type="ECO:0000313" key="14">
    <source>
        <dbReference type="Proteomes" id="UP000005239"/>
    </source>
</evidence>
<feature type="transmembrane region" description="Helical" evidence="12">
    <location>
        <begin position="367"/>
        <end position="391"/>
    </location>
</feature>
<keyword evidence="14" id="KW-1185">Reference proteome</keyword>
<evidence type="ECO:0000256" key="7">
    <source>
        <dbReference type="ARBA" id="ARBA00022949"/>
    </source>
</evidence>
<evidence type="ECO:0000256" key="2">
    <source>
        <dbReference type="ARBA" id="ARBA00004651"/>
    </source>
</evidence>
<evidence type="ECO:0000256" key="9">
    <source>
        <dbReference type="ARBA" id="ARBA00023065"/>
    </source>
</evidence>
<comment type="function">
    <text evidence="12">Structural component of the gap junctions.</text>
</comment>
<name>A0A2A6BMX2_PRIPA</name>
<evidence type="ECO:0000256" key="3">
    <source>
        <dbReference type="ARBA" id="ARBA00022448"/>
    </source>
</evidence>
<keyword evidence="6" id="KW-0303">Gap junction</keyword>
<keyword evidence="5 12" id="KW-0812">Transmembrane</keyword>
<dbReference type="GO" id="GO:0005921">
    <property type="term" value="C:gap junction"/>
    <property type="evidence" value="ECO:0000318"/>
    <property type="project" value="GO_Central"/>
</dbReference>
<dbReference type="OrthoDB" id="5867527at2759"/>
<evidence type="ECO:0000256" key="1">
    <source>
        <dbReference type="ARBA" id="ARBA00004610"/>
    </source>
</evidence>
<dbReference type="Pfam" id="PF00876">
    <property type="entry name" value="Innexin"/>
    <property type="match status" value="1"/>
</dbReference>
<comment type="subcellular location">
    <subcellularLocation>
        <location evidence="1">Cell junction</location>
        <location evidence="1">Gap junction</location>
    </subcellularLocation>
    <subcellularLocation>
        <location evidence="2 12">Cell membrane</location>
        <topology evidence="2 12">Multi-pass membrane protein</topology>
    </subcellularLocation>
</comment>
<dbReference type="InterPro" id="IPR000990">
    <property type="entry name" value="Innexin"/>
</dbReference>
<evidence type="ECO:0000256" key="6">
    <source>
        <dbReference type="ARBA" id="ARBA00022868"/>
    </source>
</evidence>
<organism evidence="13 14">
    <name type="scientific">Pristionchus pacificus</name>
    <name type="common">Parasitic nematode worm</name>
    <dbReference type="NCBI Taxonomy" id="54126"/>
    <lineage>
        <taxon>Eukaryota</taxon>
        <taxon>Metazoa</taxon>
        <taxon>Ecdysozoa</taxon>
        <taxon>Nematoda</taxon>
        <taxon>Chromadorea</taxon>
        <taxon>Rhabditida</taxon>
        <taxon>Rhabditina</taxon>
        <taxon>Diplogasteromorpha</taxon>
        <taxon>Diplogasteroidea</taxon>
        <taxon>Neodiplogasteridae</taxon>
        <taxon>Pristionchus</taxon>
    </lineage>
</organism>
<keyword evidence="7" id="KW-0965">Cell junction</keyword>
<gene>
    <name evidence="13" type="primary">WBGene00272045</name>
    <name evidence="12" type="synonym">inx</name>
</gene>
<evidence type="ECO:0000256" key="8">
    <source>
        <dbReference type="ARBA" id="ARBA00022989"/>
    </source>
</evidence>
<dbReference type="GO" id="GO:0005886">
    <property type="term" value="C:plasma membrane"/>
    <property type="evidence" value="ECO:0000318"/>
    <property type="project" value="GO_Central"/>
</dbReference>
<dbReference type="PANTHER" id="PTHR11893:SF20">
    <property type="entry name" value="INNEXIN-3"/>
    <property type="match status" value="1"/>
</dbReference>
<sequence>MNAPNGPSRKRAMPSKKITGPFNASIHEASPSKKLKTFEKKVQEFVEMKTLEELDKVKKRRDEEGQTTIEELCQKLTGHPDASGSYEDGLFIMNKPEWITEANIAKRKAELEEQLLQSVLLEIRYHPEFAAPFVDAIQAREEMKEEMAKSSRYTELWLEEIHRADKQIKVLGEKEEEARVEIETAAIPYYQWVPIVLALQSIAFYAPNWIWKTTSKITGLDVPRVVAEAHRLKNKPTERTDAIKELAGYLGDAVGVTGRGSTGRCSLAGSWFTVIYLLTKLFYILNLACQFFILNRFIGADCYDWAFNMLFHIVDGRKWSYISDATGLFPKVTLCDFLVRKVGNSVLYTVQCVLYVNALNEKIYFILWFWFLALLSVSLLNLISIICQIAFTRESSCKKSWLSGVASADERSIRRFAKFGLKHDGYLAVCFIKRHAGSQVAREIAQEMFGTFTRSQFGVYRRLPEKDAVLVEAEM</sequence>
<protein>
    <recommendedName>
        <fullName evidence="12">Innexin</fullName>
    </recommendedName>
</protein>
<dbReference type="GO" id="GO:0034220">
    <property type="term" value="P:monoatomic ion transmembrane transport"/>
    <property type="evidence" value="ECO:0007669"/>
    <property type="project" value="UniProtKB-KW"/>
</dbReference>
<dbReference type="Proteomes" id="UP000005239">
    <property type="component" value="Unassembled WGS sequence"/>
</dbReference>
<accession>A0A2A6BMX2</accession>
<evidence type="ECO:0000256" key="11">
    <source>
        <dbReference type="ARBA" id="ARBA00023303"/>
    </source>
</evidence>
<comment type="caution">
    <text evidence="12">Lacks conserved residue(s) required for the propagation of feature annotation.</text>
</comment>
<dbReference type="PANTHER" id="PTHR11893">
    <property type="entry name" value="INNEXIN"/>
    <property type="match status" value="1"/>
</dbReference>